<evidence type="ECO:0000313" key="1">
    <source>
        <dbReference type="EMBL" id="KAF6749024.1"/>
    </source>
</evidence>
<accession>A0A8H6HLT9</accession>
<sequence>SAEKAVNGRLVRMPELYLLALAQFAIAADTEVVRRRLLFIALTDSSLSLHDHLSSQPLRTVERLLLHSLSHEPAP</sequence>
<evidence type="ECO:0000313" key="2">
    <source>
        <dbReference type="Proteomes" id="UP000521943"/>
    </source>
</evidence>
<name>A0A8H6HLT9_9AGAR</name>
<protein>
    <submittedName>
        <fullName evidence="1">Uncharacterized protein</fullName>
    </submittedName>
</protein>
<proteinExistence type="predicted"/>
<gene>
    <name evidence="1" type="ORF">DFP72DRAFT_790888</name>
</gene>
<organism evidence="1 2">
    <name type="scientific">Ephemerocybe angulata</name>
    <dbReference type="NCBI Taxonomy" id="980116"/>
    <lineage>
        <taxon>Eukaryota</taxon>
        <taxon>Fungi</taxon>
        <taxon>Dikarya</taxon>
        <taxon>Basidiomycota</taxon>
        <taxon>Agaricomycotina</taxon>
        <taxon>Agaricomycetes</taxon>
        <taxon>Agaricomycetidae</taxon>
        <taxon>Agaricales</taxon>
        <taxon>Agaricineae</taxon>
        <taxon>Psathyrellaceae</taxon>
        <taxon>Ephemerocybe</taxon>
    </lineage>
</organism>
<dbReference type="EMBL" id="JACGCI010000066">
    <property type="protein sequence ID" value="KAF6749024.1"/>
    <property type="molecule type" value="Genomic_DNA"/>
</dbReference>
<keyword evidence="2" id="KW-1185">Reference proteome</keyword>
<feature type="non-terminal residue" evidence="1">
    <location>
        <position position="75"/>
    </location>
</feature>
<comment type="caution">
    <text evidence="1">The sequence shown here is derived from an EMBL/GenBank/DDBJ whole genome shotgun (WGS) entry which is preliminary data.</text>
</comment>
<dbReference type="AlphaFoldDB" id="A0A8H6HLT9"/>
<reference evidence="1 2" key="1">
    <citation type="submission" date="2020-07" db="EMBL/GenBank/DDBJ databases">
        <title>Comparative genomics of pyrophilous fungi reveals a link between fire events and developmental genes.</title>
        <authorList>
            <consortium name="DOE Joint Genome Institute"/>
            <person name="Steindorff A.S."/>
            <person name="Carver A."/>
            <person name="Calhoun S."/>
            <person name="Stillman K."/>
            <person name="Liu H."/>
            <person name="Lipzen A."/>
            <person name="Pangilinan J."/>
            <person name="Labutti K."/>
            <person name="Bruns T.D."/>
            <person name="Grigoriev I.V."/>
        </authorList>
    </citation>
    <scope>NUCLEOTIDE SEQUENCE [LARGE SCALE GENOMIC DNA]</scope>
    <source>
        <strain evidence="1 2">CBS 144469</strain>
    </source>
</reference>
<feature type="non-terminal residue" evidence="1">
    <location>
        <position position="1"/>
    </location>
</feature>
<dbReference type="Proteomes" id="UP000521943">
    <property type="component" value="Unassembled WGS sequence"/>
</dbReference>
<dbReference type="OrthoDB" id="543373at2759"/>